<dbReference type="EMBL" id="JAJJMA010031185">
    <property type="protein sequence ID" value="MCL7024159.1"/>
    <property type="molecule type" value="Genomic_DNA"/>
</dbReference>
<dbReference type="Pfam" id="PF25568">
    <property type="entry name" value="AAA_lid_At3g28540"/>
    <property type="match status" value="1"/>
</dbReference>
<dbReference type="Pfam" id="PF14363">
    <property type="entry name" value="AAA_assoc"/>
    <property type="match status" value="1"/>
</dbReference>
<organism evidence="8 9">
    <name type="scientific">Papaver nudicaule</name>
    <name type="common">Iceland poppy</name>
    <dbReference type="NCBI Taxonomy" id="74823"/>
    <lineage>
        <taxon>Eukaryota</taxon>
        <taxon>Viridiplantae</taxon>
        <taxon>Streptophyta</taxon>
        <taxon>Embryophyta</taxon>
        <taxon>Tracheophyta</taxon>
        <taxon>Spermatophyta</taxon>
        <taxon>Magnoliopsida</taxon>
        <taxon>Ranunculales</taxon>
        <taxon>Papaveraceae</taxon>
        <taxon>Papaveroideae</taxon>
        <taxon>Papaver</taxon>
    </lineage>
</organism>
<dbReference type="PROSITE" id="PS00674">
    <property type="entry name" value="AAA"/>
    <property type="match status" value="1"/>
</dbReference>
<evidence type="ECO:0000256" key="2">
    <source>
        <dbReference type="ARBA" id="ARBA00007448"/>
    </source>
</evidence>
<dbReference type="Pfam" id="PF00004">
    <property type="entry name" value="AAA"/>
    <property type="match status" value="1"/>
</dbReference>
<dbReference type="Gene3D" id="6.10.280.40">
    <property type="match status" value="1"/>
</dbReference>
<keyword evidence="9" id="KW-1185">Reference proteome</keyword>
<dbReference type="AlphaFoldDB" id="A0AA41RPG8"/>
<accession>A0AA41RPG8</accession>
<dbReference type="GO" id="GO:0005524">
    <property type="term" value="F:ATP binding"/>
    <property type="evidence" value="ECO:0007669"/>
    <property type="project" value="UniProtKB-KW"/>
</dbReference>
<comment type="similarity">
    <text evidence="2">Belongs to the AAA ATPase family. BCS1 subfamily.</text>
</comment>
<dbReference type="SUPFAM" id="SSF52540">
    <property type="entry name" value="P-loop containing nucleoside triphosphate hydrolases"/>
    <property type="match status" value="1"/>
</dbReference>
<comment type="cofactor">
    <cofactor evidence="1">
        <name>Mg(2+)</name>
        <dbReference type="ChEBI" id="CHEBI:18420"/>
    </cofactor>
</comment>
<dbReference type="InterPro" id="IPR003593">
    <property type="entry name" value="AAA+_ATPase"/>
</dbReference>
<protein>
    <recommendedName>
        <fullName evidence="7">AAA+ ATPase domain-containing protein</fullName>
    </recommendedName>
</protein>
<evidence type="ECO:0000256" key="4">
    <source>
        <dbReference type="ARBA" id="ARBA00049360"/>
    </source>
</evidence>
<feature type="domain" description="AAA+ ATPase" evidence="7">
    <location>
        <begin position="241"/>
        <end position="386"/>
    </location>
</feature>
<comment type="caution">
    <text evidence="8">The sequence shown here is derived from an EMBL/GenBank/DDBJ whole genome shotgun (WGS) entry which is preliminary data.</text>
</comment>
<comment type="catalytic activity">
    <reaction evidence="4">
        <text>ATP + H2O = ADP + phosphate + H(+)</text>
        <dbReference type="Rhea" id="RHEA:13065"/>
        <dbReference type="ChEBI" id="CHEBI:15377"/>
        <dbReference type="ChEBI" id="CHEBI:15378"/>
        <dbReference type="ChEBI" id="CHEBI:30616"/>
        <dbReference type="ChEBI" id="CHEBI:43474"/>
        <dbReference type="ChEBI" id="CHEBI:456216"/>
    </reaction>
</comment>
<keyword evidence="5" id="KW-0067">ATP-binding</keyword>
<dbReference type="InterPro" id="IPR003959">
    <property type="entry name" value="ATPase_AAA_core"/>
</dbReference>
<sequence length="507" mass="58310">MSSLVSPKKKRSLPKMWMKTSVMLGIIMFVYQMVHPLIRKTIRSFILRSCDRYIQKFIACTNPYIEISIDECIGDCFRLSGYYVAIQAYLRPKTCQLARKMKAQLGRNKKLILNMADYEEILDEFEGVKIWWYVGKTITQRHAASDFENRHLKLQFHRRHRELITSSYMYHVIKEGEAILLQNRQRKLYSNNKTSWSRLVFDHPVKFHHIAMDPVKKKEIIDDLISFSNGKEYYEEIGKAWKRGYLLYGPPGTGKSSMVAAMANLLDYDIYDLELTAVKDNSDLRILMHDTSNKSIIVIEDIDCSLCITNKRKNSVGKTDKEVVVVQECKENKVTLSGLLNVIDGLWSASSGERIIVFTTNHIENIDPALIRKGRMDKHIEMSYCCFEGFKVLAKNYLKLDSHELFGTVENLISKHQITPADVAELLIPKTINDDPEYCLRNLIQALEKAKEDRNLIANSQEKATAGEMSEIANPQEVEEKPALGNSPEVEEKPEVANPQNVEEKTD</sequence>
<evidence type="ECO:0000256" key="1">
    <source>
        <dbReference type="ARBA" id="ARBA00001946"/>
    </source>
</evidence>
<proteinExistence type="inferred from homology"/>
<dbReference type="CDD" id="cd19510">
    <property type="entry name" value="RecA-like_BCS1"/>
    <property type="match status" value="1"/>
</dbReference>
<feature type="region of interest" description="Disordered" evidence="6">
    <location>
        <begin position="460"/>
        <end position="507"/>
    </location>
</feature>
<dbReference type="Proteomes" id="UP001177140">
    <property type="component" value="Unassembled WGS sequence"/>
</dbReference>
<evidence type="ECO:0000313" key="9">
    <source>
        <dbReference type="Proteomes" id="UP001177140"/>
    </source>
</evidence>
<dbReference type="InterPro" id="IPR050747">
    <property type="entry name" value="Mitochondrial_chaperone_BCS1"/>
</dbReference>
<evidence type="ECO:0000256" key="3">
    <source>
        <dbReference type="ARBA" id="ARBA00022842"/>
    </source>
</evidence>
<dbReference type="InterPro" id="IPR027417">
    <property type="entry name" value="P-loop_NTPase"/>
</dbReference>
<dbReference type="SMART" id="SM00382">
    <property type="entry name" value="AAA"/>
    <property type="match status" value="1"/>
</dbReference>
<evidence type="ECO:0000256" key="5">
    <source>
        <dbReference type="RuleBase" id="RU003651"/>
    </source>
</evidence>
<dbReference type="GO" id="GO:0006950">
    <property type="term" value="P:response to stress"/>
    <property type="evidence" value="ECO:0007669"/>
    <property type="project" value="UniProtKB-ARBA"/>
</dbReference>
<evidence type="ECO:0000313" key="8">
    <source>
        <dbReference type="EMBL" id="MCL7024159.1"/>
    </source>
</evidence>
<dbReference type="GO" id="GO:0016887">
    <property type="term" value="F:ATP hydrolysis activity"/>
    <property type="evidence" value="ECO:0007669"/>
    <property type="project" value="InterPro"/>
</dbReference>
<dbReference type="InterPro" id="IPR025753">
    <property type="entry name" value="AAA_N_dom"/>
</dbReference>
<evidence type="ECO:0000256" key="6">
    <source>
        <dbReference type="SAM" id="MobiDB-lite"/>
    </source>
</evidence>
<keyword evidence="3" id="KW-0460">Magnesium</keyword>
<dbReference type="InterPro" id="IPR058017">
    <property type="entry name" value="At3g28540-like_C"/>
</dbReference>
<gene>
    <name evidence="8" type="ORF">MKW94_001913</name>
</gene>
<dbReference type="InterPro" id="IPR003960">
    <property type="entry name" value="ATPase_AAA_CS"/>
</dbReference>
<dbReference type="Gene3D" id="3.40.50.300">
    <property type="entry name" value="P-loop containing nucleotide triphosphate hydrolases"/>
    <property type="match status" value="1"/>
</dbReference>
<name>A0AA41RPG8_PAPNU</name>
<dbReference type="PANTHER" id="PTHR23070">
    <property type="entry name" value="BCS1 AAA-TYPE ATPASE"/>
    <property type="match status" value="1"/>
</dbReference>
<keyword evidence="5" id="KW-0547">Nucleotide-binding</keyword>
<reference evidence="8" key="1">
    <citation type="submission" date="2022-03" db="EMBL/GenBank/DDBJ databases">
        <title>A functionally conserved STORR gene fusion in Papaver species that diverged 16.8 million years ago.</title>
        <authorList>
            <person name="Catania T."/>
        </authorList>
    </citation>
    <scope>NUCLEOTIDE SEQUENCE</scope>
    <source>
        <strain evidence="8">S-191538</strain>
    </source>
</reference>
<evidence type="ECO:0000259" key="7">
    <source>
        <dbReference type="SMART" id="SM00382"/>
    </source>
</evidence>